<dbReference type="PANTHER" id="PTHR30509">
    <property type="entry name" value="P-HYDROXYBENZOIC ACID EFFLUX PUMP SUBUNIT-RELATED"/>
    <property type="match status" value="1"/>
</dbReference>
<comment type="caution">
    <text evidence="10">The sequence shown here is derived from an EMBL/GenBank/DDBJ whole genome shotgun (WGS) entry which is preliminary data.</text>
</comment>
<dbReference type="GO" id="GO:0005886">
    <property type="term" value="C:plasma membrane"/>
    <property type="evidence" value="ECO:0007669"/>
    <property type="project" value="UniProtKB-SubCell"/>
</dbReference>
<evidence type="ECO:0000313" key="11">
    <source>
        <dbReference type="Proteomes" id="UP000004508"/>
    </source>
</evidence>
<dbReference type="Pfam" id="PF13515">
    <property type="entry name" value="FUSC_2"/>
    <property type="match status" value="1"/>
</dbReference>
<feature type="transmembrane region" description="Helical" evidence="8">
    <location>
        <begin position="465"/>
        <end position="483"/>
    </location>
</feature>
<feature type="transmembrane region" description="Helical" evidence="8">
    <location>
        <begin position="149"/>
        <end position="167"/>
    </location>
</feature>
<feature type="domain" description="Integral membrane bound transporter" evidence="9">
    <location>
        <begin position="427"/>
        <end position="551"/>
    </location>
</feature>
<dbReference type="EMBL" id="ADVG01000001">
    <property type="protein sequence ID" value="EFH89286.1"/>
    <property type="molecule type" value="Genomic_DNA"/>
</dbReference>
<feature type="compositionally biased region" description="Basic and acidic residues" evidence="7">
    <location>
        <begin position="9"/>
        <end position="25"/>
    </location>
</feature>
<protein>
    <recommendedName>
        <fullName evidence="9">Integral membrane bound transporter domain-containing protein</fullName>
    </recommendedName>
</protein>
<proteinExistence type="inferred from homology"/>
<keyword evidence="4 8" id="KW-1133">Transmembrane helix</keyword>
<name>D6TIM9_KTERA</name>
<sequence length="752" mass="82291">MSKSSTEGSESKWKEKRPSSRNVEREPGSWLASLGTSWRAVWQFDRSQFTSFQAIRCTLGFMLPLALGVATGQVTASLVIAVGGLLLGLVGLRDPSRTRARGMLLDSLFMALSALVGGITGSVGWLLVLVTGMWGVVAGVFASVSPMGLIVGLHACSALVVFAHFALTPVQALQIAALVGIGALFQTLLTIIPSPWTNTAPERSALVAIYQKLAAYAANVFSGQDVLQLADVLIQGQTTLFQSDTRTEQGKLFARLLEKAERVRLTLTILASSARQLTREQQREGGASDHLCRIMQASAGELRTIAQALHPSRHFIETSGSEPEEAIQQSLTELSMLAQTSGGKPEIERILPYCTALLSELYLARRLAVSWRDARQGWSLRTHFLYPRPPRLHLADPWSNLRANLTLQSSAFRHALRLGIALSLATALYLVFHLSADRGYWIPLTVMLVLRSDFITTFTRGIARLLGTMLGAVLTTLLVVFLQPSQPMLVAIITIAAYLMYSTLPANYAIFSAAVAMAVVFLDSFTTSQTVMTAAYRAIDTAIGGALALLIYALWPTWEQSQVPATISRRIETLGHYLDAILHLYADPGELQTVTLDQRHLEERLARSNARGSVRRMLQEPKAHRVPAELAEGLLEAADPLTRRGLTLEAYLRDHAQRSALPAMATFGQQVDEAMSRLAAALREGRQPPPLPDLPEALRALQAAARADKQAQDEARAQWNFLIAEAKRIVRNIEAIRQLLLQDSAPVDHLRI</sequence>
<dbReference type="OrthoDB" id="128040at2"/>
<dbReference type="InParanoid" id="D6TIM9"/>
<feature type="transmembrane region" description="Helical" evidence="8">
    <location>
        <begin position="534"/>
        <end position="555"/>
    </location>
</feature>
<feature type="transmembrane region" description="Helical" evidence="8">
    <location>
        <begin position="489"/>
        <end position="522"/>
    </location>
</feature>
<evidence type="ECO:0000256" key="7">
    <source>
        <dbReference type="SAM" id="MobiDB-lite"/>
    </source>
</evidence>
<feature type="transmembrane region" description="Helical" evidence="8">
    <location>
        <begin position="173"/>
        <end position="192"/>
    </location>
</feature>
<dbReference type="PANTHER" id="PTHR30509:SF9">
    <property type="entry name" value="MULTIDRUG RESISTANCE PROTEIN MDTO"/>
    <property type="match status" value="1"/>
</dbReference>
<reference evidence="10 11" key="1">
    <citation type="journal article" date="2011" name="Stand. Genomic Sci.">
        <title>Non-contiguous finished genome sequence and contextual data of the filamentous soil bacterium Ktedonobacter racemifer type strain (SOSP1-21).</title>
        <authorList>
            <person name="Chang Y.J."/>
            <person name="Land M."/>
            <person name="Hauser L."/>
            <person name="Chertkov O."/>
            <person name="Del Rio T.G."/>
            <person name="Nolan M."/>
            <person name="Copeland A."/>
            <person name="Tice H."/>
            <person name="Cheng J.F."/>
            <person name="Lucas S."/>
            <person name="Han C."/>
            <person name="Goodwin L."/>
            <person name="Pitluck S."/>
            <person name="Ivanova N."/>
            <person name="Ovchinikova G."/>
            <person name="Pati A."/>
            <person name="Chen A."/>
            <person name="Palaniappan K."/>
            <person name="Mavromatis K."/>
            <person name="Liolios K."/>
            <person name="Brettin T."/>
            <person name="Fiebig A."/>
            <person name="Rohde M."/>
            <person name="Abt B."/>
            <person name="Goker M."/>
            <person name="Detter J.C."/>
            <person name="Woyke T."/>
            <person name="Bristow J."/>
            <person name="Eisen J.A."/>
            <person name="Markowitz V."/>
            <person name="Hugenholtz P."/>
            <person name="Kyrpides N.C."/>
            <person name="Klenk H.P."/>
            <person name="Lapidus A."/>
        </authorList>
    </citation>
    <scope>NUCLEOTIDE SEQUENCE [LARGE SCALE GENOMIC DNA]</scope>
    <source>
        <strain evidence="11">DSM 44963</strain>
    </source>
</reference>
<evidence type="ECO:0000313" key="10">
    <source>
        <dbReference type="EMBL" id="EFH89286.1"/>
    </source>
</evidence>
<evidence type="ECO:0000256" key="3">
    <source>
        <dbReference type="ARBA" id="ARBA00022692"/>
    </source>
</evidence>
<keyword evidence="2" id="KW-1003">Cell membrane</keyword>
<dbReference type="RefSeq" id="WP_007905786.1">
    <property type="nucleotide sequence ID" value="NZ_ADVG01000001.1"/>
</dbReference>
<evidence type="ECO:0000256" key="4">
    <source>
        <dbReference type="ARBA" id="ARBA00022989"/>
    </source>
</evidence>
<comment type="similarity">
    <text evidence="6">Belongs to the YccS/YhfK family.</text>
</comment>
<feature type="region of interest" description="Disordered" evidence="7">
    <location>
        <begin position="1"/>
        <end position="25"/>
    </location>
</feature>
<feature type="transmembrane region" description="Helical" evidence="8">
    <location>
        <begin position="415"/>
        <end position="434"/>
    </location>
</feature>
<dbReference type="FunCoup" id="D6TIM9">
    <property type="interactions" value="22"/>
</dbReference>
<organism evidence="10 11">
    <name type="scientific">Ktedonobacter racemifer DSM 44963</name>
    <dbReference type="NCBI Taxonomy" id="485913"/>
    <lineage>
        <taxon>Bacteria</taxon>
        <taxon>Bacillati</taxon>
        <taxon>Chloroflexota</taxon>
        <taxon>Ktedonobacteria</taxon>
        <taxon>Ktedonobacterales</taxon>
        <taxon>Ktedonobacteraceae</taxon>
        <taxon>Ktedonobacter</taxon>
    </lineage>
</organism>
<evidence type="ECO:0000256" key="2">
    <source>
        <dbReference type="ARBA" id="ARBA00022475"/>
    </source>
</evidence>
<gene>
    <name evidence="10" type="ORF">Krac_10833</name>
</gene>
<keyword evidence="11" id="KW-1185">Reference proteome</keyword>
<accession>D6TIM9</accession>
<dbReference type="STRING" id="485913.Krac_10833"/>
<keyword evidence="3 8" id="KW-0812">Transmembrane</keyword>
<dbReference type="eggNOG" id="COG1289">
    <property type="taxonomic scope" value="Bacteria"/>
</dbReference>
<dbReference type="InterPro" id="IPR049453">
    <property type="entry name" value="Memb_transporter_dom"/>
</dbReference>
<evidence type="ECO:0000256" key="8">
    <source>
        <dbReference type="SAM" id="Phobius"/>
    </source>
</evidence>
<dbReference type="Proteomes" id="UP000004508">
    <property type="component" value="Unassembled WGS sequence"/>
</dbReference>
<evidence type="ECO:0000256" key="6">
    <source>
        <dbReference type="ARBA" id="ARBA00043993"/>
    </source>
</evidence>
<dbReference type="AlphaFoldDB" id="D6TIM9"/>
<keyword evidence="5 8" id="KW-0472">Membrane</keyword>
<evidence type="ECO:0000256" key="1">
    <source>
        <dbReference type="ARBA" id="ARBA00004651"/>
    </source>
</evidence>
<comment type="subcellular location">
    <subcellularLocation>
        <location evidence="1">Cell membrane</location>
        <topology evidence="1">Multi-pass membrane protein</topology>
    </subcellularLocation>
</comment>
<feature type="transmembrane region" description="Helical" evidence="8">
    <location>
        <begin position="65"/>
        <end position="90"/>
    </location>
</feature>
<evidence type="ECO:0000256" key="5">
    <source>
        <dbReference type="ARBA" id="ARBA00023136"/>
    </source>
</evidence>
<evidence type="ECO:0000259" key="9">
    <source>
        <dbReference type="Pfam" id="PF13515"/>
    </source>
</evidence>